<gene>
    <name evidence="2" type="ORF">ACD_49C00019G0003</name>
</gene>
<keyword evidence="1" id="KW-0472">Membrane</keyword>
<sequence>MRKIMKKSIIAFSIMIIIYIIYSIWFWEYIYRSNKILWYYWDDTISGWYFIIPWEKIRLFDFEDKTNSFTWKKIQLTYSKSFLFYSRDDIVSFNFSFFKNFPKKDFSLTNRISDIFMHNESLNEKDLLSLFQKYYKNFIKIYWEPNFINNDNWDINYIWMKNNEILYVSKIINLAWGYYYLNIWILDKRFIDINWYPSIGLFKKSRSPILLISRFWFMKKIWYIDN</sequence>
<keyword evidence="1" id="KW-1133">Transmembrane helix</keyword>
<evidence type="ECO:0000256" key="1">
    <source>
        <dbReference type="SAM" id="Phobius"/>
    </source>
</evidence>
<proteinExistence type="predicted"/>
<accession>K2AFG6</accession>
<dbReference type="EMBL" id="AMFJ01021605">
    <property type="protein sequence ID" value="EKD66725.1"/>
    <property type="molecule type" value="Genomic_DNA"/>
</dbReference>
<protein>
    <submittedName>
        <fullName evidence="2">Uncharacterized protein</fullName>
    </submittedName>
</protein>
<organism evidence="2">
    <name type="scientific">uncultured bacterium</name>
    <name type="common">gcode 4</name>
    <dbReference type="NCBI Taxonomy" id="1234023"/>
    <lineage>
        <taxon>Bacteria</taxon>
        <taxon>environmental samples</taxon>
    </lineage>
</organism>
<keyword evidence="1" id="KW-0812">Transmembrane</keyword>
<comment type="caution">
    <text evidence="2">The sequence shown here is derived from an EMBL/GenBank/DDBJ whole genome shotgun (WGS) entry which is preliminary data.</text>
</comment>
<dbReference type="AlphaFoldDB" id="K2AFG6"/>
<feature type="transmembrane region" description="Helical" evidence="1">
    <location>
        <begin position="9"/>
        <end position="27"/>
    </location>
</feature>
<name>K2AFG6_9BACT</name>
<evidence type="ECO:0000313" key="2">
    <source>
        <dbReference type="EMBL" id="EKD66725.1"/>
    </source>
</evidence>
<reference evidence="2" key="1">
    <citation type="journal article" date="2012" name="Science">
        <title>Fermentation, hydrogen, and sulfur metabolism in multiple uncultivated bacterial phyla.</title>
        <authorList>
            <person name="Wrighton K.C."/>
            <person name="Thomas B.C."/>
            <person name="Sharon I."/>
            <person name="Miller C.S."/>
            <person name="Castelle C.J."/>
            <person name="VerBerkmoes N.C."/>
            <person name="Wilkins M.J."/>
            <person name="Hettich R.L."/>
            <person name="Lipton M.S."/>
            <person name="Williams K.H."/>
            <person name="Long P.E."/>
            <person name="Banfield J.F."/>
        </authorList>
    </citation>
    <scope>NUCLEOTIDE SEQUENCE [LARGE SCALE GENOMIC DNA]</scope>
</reference>